<keyword evidence="9 14" id="KW-0472">Membrane</keyword>
<dbReference type="STRING" id="1821621.A8C75_00680"/>
<feature type="domain" description="ABC transmembrane type-1" evidence="15">
    <location>
        <begin position="19"/>
        <end position="216"/>
    </location>
</feature>
<keyword evidence="5" id="KW-0997">Cell inner membrane</keyword>
<evidence type="ECO:0000256" key="6">
    <source>
        <dbReference type="ARBA" id="ARBA00022692"/>
    </source>
</evidence>
<dbReference type="RefSeq" id="WP_067376668.1">
    <property type="nucleotide sequence ID" value="NZ_CP015839.1"/>
</dbReference>
<dbReference type="Gene3D" id="1.10.3720.10">
    <property type="entry name" value="MetI-like"/>
    <property type="match status" value="1"/>
</dbReference>
<dbReference type="FunFam" id="1.10.3720.10:FF:000006">
    <property type="entry name" value="Glutamate/aspartate ABC transporter, permease protein GltK"/>
    <property type="match status" value="1"/>
</dbReference>
<protein>
    <recommendedName>
        <fullName evidence="10">Arginine ABC transporter permease protein ArtM</fullName>
    </recommendedName>
    <alternativeName>
        <fullName evidence="13">Glutamate/aspartate import permease protein GltK</fullName>
    </alternativeName>
</protein>
<dbReference type="CDD" id="cd06261">
    <property type="entry name" value="TM_PBP2"/>
    <property type="match status" value="1"/>
</dbReference>
<evidence type="ECO:0000256" key="9">
    <source>
        <dbReference type="ARBA" id="ARBA00023136"/>
    </source>
</evidence>
<evidence type="ECO:0000256" key="5">
    <source>
        <dbReference type="ARBA" id="ARBA00022519"/>
    </source>
</evidence>
<dbReference type="OrthoDB" id="4404959at2"/>
<feature type="transmembrane region" description="Helical" evidence="14">
    <location>
        <begin position="54"/>
        <end position="75"/>
    </location>
</feature>
<dbReference type="InterPro" id="IPR000515">
    <property type="entry name" value="MetI-like"/>
</dbReference>
<feature type="transmembrane region" description="Helical" evidence="14">
    <location>
        <begin position="20"/>
        <end position="42"/>
    </location>
</feature>
<dbReference type="NCBIfam" id="TIGR01726">
    <property type="entry name" value="HEQRo_perm_3TM"/>
    <property type="match status" value="1"/>
</dbReference>
<evidence type="ECO:0000256" key="3">
    <source>
        <dbReference type="ARBA" id="ARBA00022448"/>
    </source>
</evidence>
<comment type="function">
    <text evidence="11">Part of the ABC transporter complex GltIJKL involved in glutamate and aspartate uptake. Probably responsible for the translocation of the substrate across the membrane.</text>
</comment>
<dbReference type="Proteomes" id="UP000078070">
    <property type="component" value="Chromosome"/>
</dbReference>
<comment type="similarity">
    <text evidence="2">Belongs to the binding-protein-dependent transport system permease family. HisMQ subfamily.</text>
</comment>
<evidence type="ECO:0000256" key="1">
    <source>
        <dbReference type="ARBA" id="ARBA00004429"/>
    </source>
</evidence>
<evidence type="ECO:0000256" key="4">
    <source>
        <dbReference type="ARBA" id="ARBA00022475"/>
    </source>
</evidence>
<evidence type="ECO:0000256" key="8">
    <source>
        <dbReference type="ARBA" id="ARBA00022989"/>
    </source>
</evidence>
<name>A0A1A9ESG1_9GAMM</name>
<evidence type="ECO:0000313" key="16">
    <source>
        <dbReference type="EMBL" id="ANG61114.1"/>
    </source>
</evidence>
<keyword evidence="3 14" id="KW-0813">Transport</keyword>
<evidence type="ECO:0000256" key="10">
    <source>
        <dbReference type="ARBA" id="ARBA00040319"/>
    </source>
</evidence>
<dbReference type="AlphaFoldDB" id="A0A1A9ESG1"/>
<dbReference type="GO" id="GO:0022857">
    <property type="term" value="F:transmembrane transporter activity"/>
    <property type="evidence" value="ECO:0007669"/>
    <property type="project" value="InterPro"/>
</dbReference>
<dbReference type="SUPFAM" id="SSF161098">
    <property type="entry name" value="MetI-like"/>
    <property type="match status" value="1"/>
</dbReference>
<dbReference type="EMBL" id="CP015839">
    <property type="protein sequence ID" value="ANG61114.1"/>
    <property type="molecule type" value="Genomic_DNA"/>
</dbReference>
<proteinExistence type="inferred from homology"/>
<keyword evidence="4" id="KW-1003">Cell membrane</keyword>
<evidence type="ECO:0000256" key="13">
    <source>
        <dbReference type="ARBA" id="ARBA00073645"/>
    </source>
</evidence>
<dbReference type="InterPro" id="IPR035906">
    <property type="entry name" value="MetI-like_sf"/>
</dbReference>
<keyword evidence="6 14" id="KW-0812">Transmembrane</keyword>
<comment type="subcellular location">
    <subcellularLocation>
        <location evidence="1">Cell inner membrane</location>
        <topology evidence="1">Multi-pass membrane protein</topology>
    </subcellularLocation>
    <subcellularLocation>
        <location evidence="14">Cell membrane</location>
        <topology evidence="14">Multi-pass membrane protein</topology>
    </subcellularLocation>
</comment>
<evidence type="ECO:0000256" key="7">
    <source>
        <dbReference type="ARBA" id="ARBA00022970"/>
    </source>
</evidence>
<evidence type="ECO:0000259" key="15">
    <source>
        <dbReference type="PROSITE" id="PS50928"/>
    </source>
</evidence>
<dbReference type="PROSITE" id="PS50928">
    <property type="entry name" value="ABC_TM1"/>
    <property type="match status" value="1"/>
</dbReference>
<feature type="transmembrane region" description="Helical" evidence="14">
    <location>
        <begin position="197"/>
        <end position="219"/>
    </location>
</feature>
<keyword evidence="8 14" id="KW-1133">Transmembrane helix</keyword>
<dbReference type="Pfam" id="PF00528">
    <property type="entry name" value="BPD_transp_1"/>
    <property type="match status" value="1"/>
</dbReference>
<reference evidence="17" key="1">
    <citation type="submission" date="2016-05" db="EMBL/GenBank/DDBJ databases">
        <authorList>
            <person name="Baek K."/>
            <person name="Yang S.-J."/>
        </authorList>
    </citation>
    <scope>NUCLEOTIDE SEQUENCE [LARGE SCALE GENOMIC DNA]</scope>
    <source>
        <strain evidence="17">ST58-10</strain>
    </source>
</reference>
<dbReference type="PANTHER" id="PTHR30614">
    <property type="entry name" value="MEMBRANE COMPONENT OF AMINO ACID ABC TRANSPORTER"/>
    <property type="match status" value="1"/>
</dbReference>
<accession>A0A1A9ESG1</accession>
<sequence length="246" mass="27715">MSWDWSVILKYLPRLLEGTWLTLELVAISGLIGIALAVPLALMRVSRSPWVRAFPFAYIFFFRGTPLLVQIFLIYYGASQFEAVKQSVFWEVLKQPYWCAIIAFSMNTAAYSAELIRGAIQAIPKGEIEAAEALGMSRPLQVRRIVLPRAFGIVLPAYGNELILMLKGSSLASTITLLDLTGMARTIIARTYTPLEIFLAAGVIYLLISGVFIGCFRLLEKRLNRYQHYKHQVPAELTKIDPRLQD</sequence>
<dbReference type="InterPro" id="IPR043429">
    <property type="entry name" value="ArtM/GltK/GlnP/TcyL/YhdX-like"/>
</dbReference>
<organism evidence="16 17">
    <name type="scientific">Marinobacterium aestuarii</name>
    <dbReference type="NCBI Taxonomy" id="1821621"/>
    <lineage>
        <taxon>Bacteria</taxon>
        <taxon>Pseudomonadati</taxon>
        <taxon>Pseudomonadota</taxon>
        <taxon>Gammaproteobacteria</taxon>
        <taxon>Oceanospirillales</taxon>
        <taxon>Oceanospirillaceae</taxon>
        <taxon>Marinobacterium</taxon>
    </lineage>
</organism>
<comment type="subunit">
    <text evidence="12">The complex is composed of two ATP-binding proteins (GltL), two transmembrane proteins (GltJ and GltK) and a solute-binding protein (GltI).</text>
</comment>
<evidence type="ECO:0000256" key="11">
    <source>
        <dbReference type="ARBA" id="ARBA00060298"/>
    </source>
</evidence>
<dbReference type="PANTHER" id="PTHR30614:SF10">
    <property type="entry name" value="ARGININE ABC TRANSPORTER PERMEASE PROTEIN ARTM"/>
    <property type="match status" value="1"/>
</dbReference>
<dbReference type="KEGG" id="mars:A8C75_00680"/>
<evidence type="ECO:0000256" key="14">
    <source>
        <dbReference type="RuleBase" id="RU363032"/>
    </source>
</evidence>
<evidence type="ECO:0000256" key="2">
    <source>
        <dbReference type="ARBA" id="ARBA00010072"/>
    </source>
</evidence>
<keyword evidence="7" id="KW-0029">Amino-acid transport</keyword>
<keyword evidence="17" id="KW-1185">Reference proteome</keyword>
<evidence type="ECO:0000256" key="12">
    <source>
        <dbReference type="ARBA" id="ARBA00062718"/>
    </source>
</evidence>
<dbReference type="GO" id="GO:0006865">
    <property type="term" value="P:amino acid transport"/>
    <property type="evidence" value="ECO:0007669"/>
    <property type="project" value="UniProtKB-KW"/>
</dbReference>
<dbReference type="GO" id="GO:0043190">
    <property type="term" value="C:ATP-binding cassette (ABC) transporter complex"/>
    <property type="evidence" value="ECO:0007669"/>
    <property type="project" value="InterPro"/>
</dbReference>
<dbReference type="InterPro" id="IPR010065">
    <property type="entry name" value="AA_ABC_transptr_permease_3TM"/>
</dbReference>
<gene>
    <name evidence="16" type="ORF">A8C75_00680</name>
</gene>
<reference evidence="16 17" key="2">
    <citation type="journal article" date="2018" name="Int. J. Syst. Evol. Microbiol.">
        <title>Marinobacterium aestuarii sp. nov., a benzene-degrading marine bacterium isolated from estuary sediment.</title>
        <authorList>
            <person name="Bae S.S."/>
            <person name="Jung J."/>
            <person name="Chung D."/>
            <person name="Baek K."/>
        </authorList>
    </citation>
    <scope>NUCLEOTIDE SEQUENCE [LARGE SCALE GENOMIC DNA]</scope>
    <source>
        <strain evidence="16 17">ST58-10</strain>
    </source>
</reference>
<evidence type="ECO:0000313" key="17">
    <source>
        <dbReference type="Proteomes" id="UP000078070"/>
    </source>
</evidence>